<dbReference type="OrthoDB" id="10594925at2759"/>
<reference evidence="6 7" key="1">
    <citation type="journal article" date="2013" name="Curr. Biol.">
        <title>The Genome of the Foraminiferan Reticulomyxa filosa.</title>
        <authorList>
            <person name="Glockner G."/>
            <person name="Hulsmann N."/>
            <person name="Schleicher M."/>
            <person name="Noegel A.A."/>
            <person name="Eichinger L."/>
            <person name="Gallinger C."/>
            <person name="Pawlowski J."/>
            <person name="Sierra R."/>
            <person name="Euteneuer U."/>
            <person name="Pillet L."/>
            <person name="Moustafa A."/>
            <person name="Platzer M."/>
            <person name="Groth M."/>
            <person name="Szafranski K."/>
            <person name="Schliwa M."/>
        </authorList>
    </citation>
    <scope>NUCLEOTIDE SEQUENCE [LARGE SCALE GENOMIC DNA]</scope>
</reference>
<sequence>MSTHNNSSQEFSTSLLASPTDEKADLDAPSTDGGGGGVLGRKKLSTLVIIRIVVRLVIVGVIITLIATLKLNIRSYIDSYVSQVDKLGSVGGPVVFCIAASVWCGLSPMGYLPTVIAGMTFAWYVAPLVAYASVNIGSTLNVLFIRHVVLRHHCCQSVFKFLFGEKMGKISYLEKVLVVQPIKIVMLARFPYLSNGLFNYMFSLSSVKLKDCAIGNAIGFIPGSILFSVFGTQIRSLATIVDQGVDNPKQLALFIVICFIAVVSYGVL</sequence>
<accession>X6P170</accession>
<keyword evidence="7" id="KW-1185">Reference proteome</keyword>
<keyword evidence="3" id="KW-0812">Transmembrane</keyword>
<keyword evidence="4" id="KW-1133">Transmembrane helix</keyword>
<dbReference type="AlphaFoldDB" id="X6P170"/>
<evidence type="ECO:0000256" key="4">
    <source>
        <dbReference type="ARBA" id="ARBA00022989"/>
    </source>
</evidence>
<dbReference type="PANTHER" id="PTHR12677">
    <property type="entry name" value="GOLGI APPARATUS MEMBRANE PROTEIN TVP38-RELATED"/>
    <property type="match status" value="1"/>
</dbReference>
<dbReference type="EMBL" id="ASPP01004562">
    <property type="protein sequence ID" value="ETO31976.1"/>
    <property type="molecule type" value="Genomic_DNA"/>
</dbReference>
<evidence type="ECO:0008006" key="8">
    <source>
        <dbReference type="Google" id="ProtNLM"/>
    </source>
</evidence>
<evidence type="ECO:0000313" key="6">
    <source>
        <dbReference type="EMBL" id="ETO31976.1"/>
    </source>
</evidence>
<evidence type="ECO:0000256" key="3">
    <source>
        <dbReference type="ARBA" id="ARBA00022692"/>
    </source>
</evidence>
<evidence type="ECO:0000256" key="5">
    <source>
        <dbReference type="ARBA" id="ARBA00023136"/>
    </source>
</evidence>
<proteinExistence type="predicted"/>
<dbReference type="PANTHER" id="PTHR12677:SF59">
    <property type="entry name" value="GOLGI APPARATUS MEMBRANE PROTEIN TVP38-RELATED"/>
    <property type="match status" value="1"/>
</dbReference>
<dbReference type="Proteomes" id="UP000023152">
    <property type="component" value="Unassembled WGS sequence"/>
</dbReference>
<evidence type="ECO:0000256" key="2">
    <source>
        <dbReference type="ARBA" id="ARBA00022475"/>
    </source>
</evidence>
<dbReference type="GO" id="GO:0005886">
    <property type="term" value="C:plasma membrane"/>
    <property type="evidence" value="ECO:0007669"/>
    <property type="project" value="UniProtKB-SubCell"/>
</dbReference>
<protein>
    <recommendedName>
        <fullName evidence="8">SNARE associated Golgi protein</fullName>
    </recommendedName>
</protein>
<keyword evidence="2" id="KW-1003">Cell membrane</keyword>
<dbReference type="InterPro" id="IPR015414">
    <property type="entry name" value="TMEM64"/>
</dbReference>
<feature type="non-terminal residue" evidence="6">
    <location>
        <position position="268"/>
    </location>
</feature>
<gene>
    <name evidence="6" type="ORF">RFI_05142</name>
</gene>
<keyword evidence="5" id="KW-0472">Membrane</keyword>
<organism evidence="6 7">
    <name type="scientific">Reticulomyxa filosa</name>
    <dbReference type="NCBI Taxonomy" id="46433"/>
    <lineage>
        <taxon>Eukaryota</taxon>
        <taxon>Sar</taxon>
        <taxon>Rhizaria</taxon>
        <taxon>Retaria</taxon>
        <taxon>Foraminifera</taxon>
        <taxon>Monothalamids</taxon>
        <taxon>Reticulomyxidae</taxon>
        <taxon>Reticulomyxa</taxon>
    </lineage>
</organism>
<evidence type="ECO:0000313" key="7">
    <source>
        <dbReference type="Proteomes" id="UP000023152"/>
    </source>
</evidence>
<name>X6P170_RETFI</name>
<evidence type="ECO:0000256" key="1">
    <source>
        <dbReference type="ARBA" id="ARBA00004651"/>
    </source>
</evidence>
<comment type="subcellular location">
    <subcellularLocation>
        <location evidence="1">Cell membrane</location>
        <topology evidence="1">Multi-pass membrane protein</topology>
    </subcellularLocation>
</comment>
<comment type="caution">
    <text evidence="6">The sequence shown here is derived from an EMBL/GenBank/DDBJ whole genome shotgun (WGS) entry which is preliminary data.</text>
</comment>